<dbReference type="InParanoid" id="Q01RA7"/>
<dbReference type="Pfam" id="PF12543">
    <property type="entry name" value="DUF3738"/>
    <property type="match status" value="1"/>
</dbReference>
<reference evidence="1" key="1">
    <citation type="submission" date="2006-10" db="EMBL/GenBank/DDBJ databases">
        <title>Complete sequence of Solibacter usitatus Ellin6076.</title>
        <authorList>
            <consortium name="US DOE Joint Genome Institute"/>
            <person name="Copeland A."/>
            <person name="Lucas S."/>
            <person name="Lapidus A."/>
            <person name="Barry K."/>
            <person name="Detter J.C."/>
            <person name="Glavina del Rio T."/>
            <person name="Hammon N."/>
            <person name="Israni S."/>
            <person name="Dalin E."/>
            <person name="Tice H."/>
            <person name="Pitluck S."/>
            <person name="Thompson L.S."/>
            <person name="Brettin T."/>
            <person name="Bruce D."/>
            <person name="Han C."/>
            <person name="Tapia R."/>
            <person name="Gilna P."/>
            <person name="Schmutz J."/>
            <person name="Larimer F."/>
            <person name="Land M."/>
            <person name="Hauser L."/>
            <person name="Kyrpides N."/>
            <person name="Mikhailova N."/>
            <person name="Janssen P.H."/>
            <person name="Kuske C.R."/>
            <person name="Richardson P."/>
        </authorList>
    </citation>
    <scope>NUCLEOTIDE SEQUENCE</scope>
    <source>
        <strain evidence="1">Ellin6076</strain>
    </source>
</reference>
<dbReference type="KEGG" id="sus:Acid_6900"/>
<accession>Q01RA7</accession>
<dbReference type="NCBIfam" id="TIGR03435">
    <property type="entry name" value="Soli_TIGR03435"/>
    <property type="match status" value="1"/>
</dbReference>
<organism evidence="1">
    <name type="scientific">Solibacter usitatus (strain Ellin6076)</name>
    <dbReference type="NCBI Taxonomy" id="234267"/>
    <lineage>
        <taxon>Bacteria</taxon>
        <taxon>Pseudomonadati</taxon>
        <taxon>Acidobacteriota</taxon>
        <taxon>Terriglobia</taxon>
        <taxon>Bryobacterales</taxon>
        <taxon>Solibacteraceae</taxon>
        <taxon>Candidatus Solibacter</taxon>
    </lineage>
</organism>
<name>Q01RA7_SOLUE</name>
<dbReference type="HOGENOM" id="CLU_079080_0_0_0"/>
<dbReference type="AlphaFoldDB" id="Q01RA7"/>
<proteinExistence type="predicted"/>
<dbReference type="InterPro" id="IPR017801">
    <property type="entry name" value="DUF3738"/>
</dbReference>
<dbReference type="EMBL" id="CP000473">
    <property type="protein sequence ID" value="ABJ87813.1"/>
    <property type="molecule type" value="Genomic_DNA"/>
</dbReference>
<protein>
    <recommendedName>
        <fullName evidence="2">Soil-associated protein, TIGR03435 family</fullName>
    </recommendedName>
</protein>
<gene>
    <name evidence="1" type="ordered locus">Acid_6900</name>
</gene>
<dbReference type="OrthoDB" id="113385at2"/>
<evidence type="ECO:0008006" key="2">
    <source>
        <dbReference type="Google" id="ProtNLM"/>
    </source>
</evidence>
<evidence type="ECO:0000313" key="1">
    <source>
        <dbReference type="EMBL" id="ABJ87813.1"/>
    </source>
</evidence>
<dbReference type="eggNOG" id="COG4219">
    <property type="taxonomic scope" value="Bacteria"/>
</dbReference>
<sequence precursor="true">MQETRSTGLLFLAAVTIAAAPPQPISYVASVKLNNDANPRSMSEYSPGGRFTANAVMIGSLIRAAYRIQGYQLVGAPDWIGDKRFDISAKSDDNPAPSQQSLLQALLKDRFQLVVHNETREMPVLALVVARSDGRLGPQLTKSSFDCAAYMAGPHPPPQPGKAPNCGTNIGLGVLHGKAIPLSTLATSLAPFAGRFTIDKTDLAGGYDVELKWTPDNIPANLPPGFEPPDPLGPSIFTALQDQLGLKLVTDKARVPVLVVDRLELPTAN</sequence>